<dbReference type="OrthoDB" id="7508901at2"/>
<feature type="transmembrane region" description="Helical" evidence="1">
    <location>
        <begin position="12"/>
        <end position="32"/>
    </location>
</feature>
<organism evidence="2 3">
    <name type="scientific">Limimaricola cinnabarinus LL-001</name>
    <dbReference type="NCBI Taxonomy" id="1337093"/>
    <lineage>
        <taxon>Bacteria</taxon>
        <taxon>Pseudomonadati</taxon>
        <taxon>Pseudomonadota</taxon>
        <taxon>Alphaproteobacteria</taxon>
        <taxon>Rhodobacterales</taxon>
        <taxon>Paracoccaceae</taxon>
        <taxon>Limimaricola</taxon>
    </lineage>
</organism>
<dbReference type="RefSeq" id="WP_021693609.1">
    <property type="nucleotide sequence ID" value="NZ_BATB01000015.1"/>
</dbReference>
<dbReference type="EMBL" id="BATB01000015">
    <property type="protein sequence ID" value="GAD55505.1"/>
    <property type="molecule type" value="Genomic_DNA"/>
</dbReference>
<comment type="caution">
    <text evidence="2">The sequence shown here is derived from an EMBL/GenBank/DDBJ whole genome shotgun (WGS) entry which is preliminary data.</text>
</comment>
<evidence type="ECO:0000313" key="2">
    <source>
        <dbReference type="EMBL" id="GAD55505.1"/>
    </source>
</evidence>
<evidence type="ECO:0008006" key="4">
    <source>
        <dbReference type="Google" id="ProtNLM"/>
    </source>
</evidence>
<gene>
    <name evidence="2" type="ORF">MBELCI_1557</name>
</gene>
<proteinExistence type="predicted"/>
<evidence type="ECO:0000313" key="3">
    <source>
        <dbReference type="Proteomes" id="UP000016566"/>
    </source>
</evidence>
<keyword evidence="3" id="KW-1185">Reference proteome</keyword>
<dbReference type="AlphaFoldDB" id="U2Z2A0"/>
<dbReference type="STRING" id="1337093.MBELCI_1557"/>
<accession>U2Z2A0</accession>
<protein>
    <recommendedName>
        <fullName evidence="4">Holin</fullName>
    </recommendedName>
</protein>
<dbReference type="Proteomes" id="UP000016566">
    <property type="component" value="Unassembled WGS sequence"/>
</dbReference>
<name>U2Z2A0_9RHOB</name>
<keyword evidence="1" id="KW-1133">Transmembrane helix</keyword>
<reference evidence="2" key="1">
    <citation type="journal article" date="2013" name="Genome Announc.">
        <title>Draft Genome Sequence of Loktanella cinnabarina LL-001T, Isolated from Deep-Sea Floor Sediment.</title>
        <authorList>
            <person name="Nishi S."/>
            <person name="Tsubouchi T."/>
            <person name="Takaki Y."/>
            <person name="Koyanagi R."/>
            <person name="Satoh N."/>
            <person name="Maruyama T."/>
            <person name="Hatada Y."/>
        </authorList>
    </citation>
    <scope>NUCLEOTIDE SEQUENCE [LARGE SCALE GENOMIC DNA]</scope>
    <source>
        <strain evidence="2">LL-001</strain>
    </source>
</reference>
<feature type="transmembrane region" description="Helical" evidence="1">
    <location>
        <begin position="38"/>
        <end position="58"/>
    </location>
</feature>
<keyword evidence="1" id="KW-0812">Transmembrane</keyword>
<evidence type="ECO:0000256" key="1">
    <source>
        <dbReference type="SAM" id="Phobius"/>
    </source>
</evidence>
<keyword evidence="1" id="KW-0472">Membrane</keyword>
<sequence>MTDYKSVFASKTVWAGIVVVLATIAQFFGYEISAADQASIVVILTQAVTLIGGIVAIYGRITATRKID</sequence>